<dbReference type="RefSeq" id="WP_169068178.1">
    <property type="nucleotide sequence ID" value="NZ_SPMY01000066.1"/>
</dbReference>
<dbReference type="EMBL" id="SPMY01000066">
    <property type="protein sequence ID" value="NMQ29723.1"/>
    <property type="molecule type" value="Genomic_DNA"/>
</dbReference>
<organism evidence="1 2">
    <name type="scientific">Candidatus Accumulibacter phosphatis</name>
    <dbReference type="NCBI Taxonomy" id="327160"/>
    <lineage>
        <taxon>Bacteria</taxon>
        <taxon>Pseudomonadati</taxon>
        <taxon>Pseudomonadota</taxon>
        <taxon>Betaproteobacteria</taxon>
        <taxon>Candidatus Accumulibacter</taxon>
    </lineage>
</organism>
<keyword evidence="2" id="KW-1185">Reference proteome</keyword>
<name>A0ABX1U2N7_9PROT</name>
<accession>A0ABX1U2N7</accession>
<evidence type="ECO:0000313" key="1">
    <source>
        <dbReference type="EMBL" id="NMQ29723.1"/>
    </source>
</evidence>
<gene>
    <name evidence="1" type="ORF">E4Q23_19285</name>
</gene>
<sequence length="198" mass="21761">MALTVFETAACAEQLAKSLQLLTETEQLNLESVGVSVYSPGPICDAEPLFRAVDQPVHFQNGEIVPTAFDDSKIRGMSVNRRLHISVDDALQLATSRVAMVNQRKAQEVPASGSQPTAHKRRVVAYTIFKTSDIRALVHGHEPDSGRRAFGVYDTATEGDNSHGDVFFLLPGKQAWRSVRSRLYDLAKNGLVILENRA</sequence>
<comment type="caution">
    <text evidence="1">The sequence shown here is derived from an EMBL/GenBank/DDBJ whole genome shotgun (WGS) entry which is preliminary data.</text>
</comment>
<protein>
    <submittedName>
        <fullName evidence="1">Uncharacterized protein</fullName>
    </submittedName>
</protein>
<dbReference type="Proteomes" id="UP000749010">
    <property type="component" value="Unassembled WGS sequence"/>
</dbReference>
<evidence type="ECO:0000313" key="2">
    <source>
        <dbReference type="Proteomes" id="UP000749010"/>
    </source>
</evidence>
<reference evidence="1 2" key="1">
    <citation type="submission" date="2019-03" db="EMBL/GenBank/DDBJ databases">
        <title>Metabolic reconstructions from genomes of highly enriched 'Candidatus Accumulibacter' and 'Candidatus Competibacter' bioreactor populations.</title>
        <authorList>
            <person name="Annavajhala M.K."/>
            <person name="Welles L."/>
            <person name="Abbas B."/>
            <person name="Sorokin D."/>
            <person name="Park H."/>
            <person name="Van Loosdrecht M."/>
            <person name="Chandran K."/>
        </authorList>
    </citation>
    <scope>NUCLEOTIDE SEQUENCE [LARGE SCALE GENOMIC DNA]</scope>
    <source>
        <strain evidence="1 2">SBR_S</strain>
    </source>
</reference>
<proteinExistence type="predicted"/>